<comment type="caution">
    <text evidence="1">The sequence shown here is derived from an EMBL/GenBank/DDBJ whole genome shotgun (WGS) entry which is preliminary data.</text>
</comment>
<organism evidence="1 2">
    <name type="scientific">Achromobacter spanius</name>
    <dbReference type="NCBI Taxonomy" id="217203"/>
    <lineage>
        <taxon>Bacteria</taxon>
        <taxon>Pseudomonadati</taxon>
        <taxon>Pseudomonadota</taxon>
        <taxon>Betaproteobacteria</taxon>
        <taxon>Burkholderiales</taxon>
        <taxon>Alcaligenaceae</taxon>
        <taxon>Achromobacter</taxon>
    </lineage>
</organism>
<name>A0AA42S881_9BURK</name>
<dbReference type="EMBL" id="JAOCDZ010000065">
    <property type="protein sequence ID" value="MDH0740426.1"/>
    <property type="molecule type" value="Genomic_DNA"/>
</dbReference>
<evidence type="ECO:0000313" key="1">
    <source>
        <dbReference type="EMBL" id="MDH0740426.1"/>
    </source>
</evidence>
<evidence type="ECO:0000313" key="2">
    <source>
        <dbReference type="Proteomes" id="UP001161094"/>
    </source>
</evidence>
<proteinExistence type="predicted"/>
<gene>
    <name evidence="1" type="ORF">N5D93_31845</name>
</gene>
<dbReference type="AlphaFoldDB" id="A0AA42S881"/>
<dbReference type="Proteomes" id="UP001161094">
    <property type="component" value="Unassembled WGS sequence"/>
</dbReference>
<feature type="non-terminal residue" evidence="1">
    <location>
        <position position="161"/>
    </location>
</feature>
<accession>A0AA42S881</accession>
<reference evidence="1" key="1">
    <citation type="submission" date="2022-09" db="EMBL/GenBank/DDBJ databases">
        <title>Intensive care unit water sources are persistently colonized with multi-drug resistant bacteria and are the site of extensive horizontal gene transfer of antibiotic resistance genes.</title>
        <authorList>
            <person name="Diorio-Toth L."/>
        </authorList>
    </citation>
    <scope>NUCLEOTIDE SEQUENCE</scope>
    <source>
        <strain evidence="1">GD03843</strain>
    </source>
</reference>
<sequence length="161" mass="17935">MTDIKPEKDPPTERVAPFHYDARGQQCFTWTLTDCKITDPVQLRIGPDLILPVIFIPGVMGSNLRSASPLPGKKTKPVWTLDYGMLGLPTHLLSQWVTKEAGFRQTSLHPERVEVDDQGAVPDVPLGMVQENGQLLPAARKAALRDRYLERGWGEVGQTSY</sequence>
<protein>
    <submittedName>
        <fullName evidence="1">Uncharacterized protein</fullName>
    </submittedName>
</protein>